<dbReference type="EMBL" id="FMBM01000001">
    <property type="protein sequence ID" value="SCC79942.1"/>
    <property type="molecule type" value="Genomic_DNA"/>
</dbReference>
<reference evidence="3 5" key="2">
    <citation type="submission" date="2016-08" db="EMBL/GenBank/DDBJ databases">
        <authorList>
            <person name="Varghese N."/>
            <person name="Submissions Spin"/>
        </authorList>
    </citation>
    <scope>NUCLEOTIDE SEQUENCE [LARGE SCALE GENOMIC DNA]</scope>
    <source>
        <strain evidence="3 5">HL-109</strain>
    </source>
</reference>
<dbReference type="InterPro" id="IPR001387">
    <property type="entry name" value="Cro/C1-type_HTH"/>
</dbReference>
<dbReference type="AlphaFoldDB" id="A0A0P8BLN3"/>
<name>A0A0P8BLN3_9HYPH</name>
<evidence type="ECO:0000313" key="5">
    <source>
        <dbReference type="Proteomes" id="UP000182800"/>
    </source>
</evidence>
<dbReference type="GO" id="GO:0003677">
    <property type="term" value="F:DNA binding"/>
    <property type="evidence" value="ECO:0007669"/>
    <property type="project" value="InterPro"/>
</dbReference>
<accession>A0A0P8BLN3</accession>
<dbReference type="Proteomes" id="UP000050497">
    <property type="component" value="Unassembled WGS sequence"/>
</dbReference>
<evidence type="ECO:0000313" key="3">
    <source>
        <dbReference type="EMBL" id="SCC79942.1"/>
    </source>
</evidence>
<dbReference type="CDD" id="cd00093">
    <property type="entry name" value="HTH_XRE"/>
    <property type="match status" value="1"/>
</dbReference>
<dbReference type="InterPro" id="IPR010982">
    <property type="entry name" value="Lambda_DNA-bd_dom_sf"/>
</dbReference>
<dbReference type="EMBL" id="LJSX01000015">
    <property type="protein sequence ID" value="KPQ10541.1"/>
    <property type="molecule type" value="Genomic_DNA"/>
</dbReference>
<feature type="compositionally biased region" description="Polar residues" evidence="1">
    <location>
        <begin position="1"/>
        <end position="10"/>
    </location>
</feature>
<dbReference type="OrthoDB" id="9840948at2"/>
<dbReference type="Proteomes" id="UP000182800">
    <property type="component" value="Unassembled WGS sequence"/>
</dbReference>
<gene>
    <name evidence="3" type="ORF">GA0071312_1254</name>
    <name evidence="2" type="ORF">HLUCCO17_10780</name>
</gene>
<dbReference type="RefSeq" id="WP_131817720.1">
    <property type="nucleotide sequence ID" value="NZ_FMBM01000001.1"/>
</dbReference>
<keyword evidence="5" id="KW-1185">Reference proteome</keyword>
<feature type="region of interest" description="Disordered" evidence="1">
    <location>
        <begin position="1"/>
        <end position="20"/>
    </location>
</feature>
<proteinExistence type="predicted"/>
<evidence type="ECO:0000256" key="1">
    <source>
        <dbReference type="SAM" id="MobiDB-lite"/>
    </source>
</evidence>
<protein>
    <submittedName>
        <fullName evidence="2">Uncharacterized protein</fullName>
    </submittedName>
</protein>
<reference evidence="2 4" key="1">
    <citation type="submission" date="2015-09" db="EMBL/GenBank/DDBJ databases">
        <title>Identification and resolution of microdiversity through metagenomic sequencing of parallel consortia.</title>
        <authorList>
            <person name="Nelson W.C."/>
            <person name="Romine M.F."/>
            <person name="Lindemann S.R."/>
        </authorList>
    </citation>
    <scope>NUCLEOTIDE SEQUENCE [LARGE SCALE GENOMIC DNA]</scope>
    <source>
        <strain evidence="2">HL-109</strain>
    </source>
</reference>
<comment type="caution">
    <text evidence="2">The sequence shown here is derived from an EMBL/GenBank/DDBJ whole genome shotgun (WGS) entry which is preliminary data.</text>
</comment>
<evidence type="ECO:0000313" key="2">
    <source>
        <dbReference type="EMBL" id="KPQ10541.1"/>
    </source>
</evidence>
<sequence length="188" mass="20675">MQRRSLSPATSAKPVKERTLPIDKDVFAERLWSAIKRSGLTYKETARRAQEHLPPGARISDVSVWSYAKGRSLPRRMTHVEALSKVLGIDTDELLTTQAHSHSHSHVPRGAEAGNDTQEVQIEDLGDGRAFLRIAQPLPWQVAVEILRLVKASPDDAEPRAGAQDGQISGIDGEAFLDDALPASREEE</sequence>
<evidence type="ECO:0000313" key="4">
    <source>
        <dbReference type="Proteomes" id="UP000050497"/>
    </source>
</evidence>
<organism evidence="2 4">
    <name type="scientific">Saliniramus fredricksonii</name>
    <dbReference type="NCBI Taxonomy" id="1653334"/>
    <lineage>
        <taxon>Bacteria</taxon>
        <taxon>Pseudomonadati</taxon>
        <taxon>Pseudomonadota</taxon>
        <taxon>Alphaproteobacteria</taxon>
        <taxon>Hyphomicrobiales</taxon>
        <taxon>Salinarimonadaceae</taxon>
        <taxon>Saliniramus</taxon>
    </lineage>
</organism>
<dbReference type="Gene3D" id="1.10.260.40">
    <property type="entry name" value="lambda repressor-like DNA-binding domains"/>
    <property type="match status" value="1"/>
</dbReference>
<feature type="region of interest" description="Disordered" evidence="1">
    <location>
        <begin position="154"/>
        <end position="188"/>
    </location>
</feature>